<dbReference type="Pfam" id="PF19051">
    <property type="entry name" value="GFO_IDH_MocA_C2"/>
    <property type="match status" value="1"/>
</dbReference>
<feature type="domain" description="Gfo/Idh/MocA-like oxidoreductase bacterial type C-terminal" evidence="2">
    <location>
        <begin position="183"/>
        <end position="275"/>
    </location>
</feature>
<dbReference type="PANTHER" id="PTHR43818:SF3">
    <property type="entry name" value="OXIDOREDUCTASE-RELATED"/>
    <property type="match status" value="1"/>
</dbReference>
<feature type="domain" description="Gfo/Idh/MocA-like oxidoreductase N-terminal" evidence="1">
    <location>
        <begin position="50"/>
        <end position="166"/>
    </location>
</feature>
<keyword evidence="4" id="KW-1185">Reference proteome</keyword>
<gene>
    <name evidence="3" type="ORF">D1164_20790</name>
</gene>
<protein>
    <submittedName>
        <fullName evidence="3">Gfo/Idh/MocA family oxidoreductase</fullName>
    </submittedName>
</protein>
<accession>A0A399CXU2</accession>
<reference evidence="3 4" key="1">
    <citation type="journal article" date="2015" name="Int. J. Syst. Evol. Microbiol.">
        <title>Mariniphaga sediminis sp. nov., isolated from coastal sediment.</title>
        <authorList>
            <person name="Wang F.Q."/>
            <person name="Shen Q.Y."/>
            <person name="Chen G.J."/>
            <person name="Du Z.J."/>
        </authorList>
    </citation>
    <scope>NUCLEOTIDE SEQUENCE [LARGE SCALE GENOMIC DNA]</scope>
    <source>
        <strain evidence="3 4">SY21</strain>
    </source>
</reference>
<dbReference type="PANTHER" id="PTHR43818">
    <property type="entry name" value="BCDNA.GH03377"/>
    <property type="match status" value="1"/>
</dbReference>
<dbReference type="Pfam" id="PF01408">
    <property type="entry name" value="GFO_IDH_MocA"/>
    <property type="match status" value="1"/>
</dbReference>
<dbReference type="GO" id="GO:0000166">
    <property type="term" value="F:nucleotide binding"/>
    <property type="evidence" value="ECO:0007669"/>
    <property type="project" value="InterPro"/>
</dbReference>
<organism evidence="3 4">
    <name type="scientific">Mariniphaga sediminis</name>
    <dbReference type="NCBI Taxonomy" id="1628158"/>
    <lineage>
        <taxon>Bacteria</taxon>
        <taxon>Pseudomonadati</taxon>
        <taxon>Bacteroidota</taxon>
        <taxon>Bacteroidia</taxon>
        <taxon>Marinilabiliales</taxon>
        <taxon>Prolixibacteraceae</taxon>
        <taxon>Mariniphaga</taxon>
    </lineage>
</organism>
<evidence type="ECO:0000259" key="2">
    <source>
        <dbReference type="Pfam" id="PF19051"/>
    </source>
</evidence>
<dbReference type="OrthoDB" id="726883at2"/>
<sequence>MENKKDIPRRRFIKNSLALGAITVVPPHFISGYGEKVNTKKLFTPNEKVNLACCGIGQRGKDIVKDLYNTGLANIVALCDVDMYGPQTEEILKKFPDVPRFRDFREMFDKMGNQIDAVSVGTPDFSHFPITMLAMSLGKHVYVEKPMAHTFRETELMMEAEKKYNVWGQMGNQGHSSANYYQFKTWVETGIIKDVTKLTVFMNGRRRWHDMEVTDYLKGQPIPDTLDWDVWHTTRKYRDYNVGYVGGEWRSWYDFGNGALGDWGAHLFDTAHEFLKLGLPTEINPLMLDGWSPLIFPQASTLLFRFPGREGMPPVDMTWYDGVNNLPPLPDEFGNSVEAGDIPPPTAGSVSSKENKPGKVIYGDGLTFKGGSHTSTLQIIPEGKAKEMEGKLPEIPECSSNHYANFLLACKGKEECRSSFAVAGPLTQVMMLGVIAQRLNTVLEFDPITKQITNNKVANAYLDGPPPRKEWEEFYKL</sequence>
<evidence type="ECO:0000313" key="3">
    <source>
        <dbReference type="EMBL" id="RIH63292.1"/>
    </source>
</evidence>
<dbReference type="EMBL" id="QWET01000023">
    <property type="protein sequence ID" value="RIH63292.1"/>
    <property type="molecule type" value="Genomic_DNA"/>
</dbReference>
<dbReference type="InterPro" id="IPR036291">
    <property type="entry name" value="NAD(P)-bd_dom_sf"/>
</dbReference>
<dbReference type="InterPro" id="IPR000683">
    <property type="entry name" value="Gfo/Idh/MocA-like_OxRdtase_N"/>
</dbReference>
<dbReference type="AlphaFoldDB" id="A0A399CXU2"/>
<dbReference type="InterPro" id="IPR050463">
    <property type="entry name" value="Gfo/Idh/MocA_oxidrdct_glycsds"/>
</dbReference>
<dbReference type="SUPFAM" id="SSF51735">
    <property type="entry name" value="NAD(P)-binding Rossmann-fold domains"/>
    <property type="match status" value="1"/>
</dbReference>
<evidence type="ECO:0000313" key="4">
    <source>
        <dbReference type="Proteomes" id="UP000266441"/>
    </source>
</evidence>
<dbReference type="Gene3D" id="3.40.50.720">
    <property type="entry name" value="NAD(P)-binding Rossmann-like Domain"/>
    <property type="match status" value="1"/>
</dbReference>
<name>A0A399CXU2_9BACT</name>
<proteinExistence type="predicted"/>
<comment type="caution">
    <text evidence="3">The sequence shown here is derived from an EMBL/GenBank/DDBJ whole genome shotgun (WGS) entry which is preliminary data.</text>
</comment>
<dbReference type="SUPFAM" id="SSF55347">
    <property type="entry name" value="Glyceraldehyde-3-phosphate dehydrogenase-like, C-terminal domain"/>
    <property type="match status" value="1"/>
</dbReference>
<evidence type="ECO:0000259" key="1">
    <source>
        <dbReference type="Pfam" id="PF01408"/>
    </source>
</evidence>
<dbReference type="Proteomes" id="UP000266441">
    <property type="component" value="Unassembled WGS sequence"/>
</dbReference>
<dbReference type="InterPro" id="IPR043906">
    <property type="entry name" value="Gfo/Idh/MocA_OxRdtase_bact_C"/>
</dbReference>